<dbReference type="GO" id="GO:0005886">
    <property type="term" value="C:plasma membrane"/>
    <property type="evidence" value="ECO:0007669"/>
    <property type="project" value="UniProtKB-SubCell"/>
</dbReference>
<organism evidence="8 9">
    <name type="scientific">Agrobacterium rubi</name>
    <dbReference type="NCBI Taxonomy" id="28099"/>
    <lineage>
        <taxon>Bacteria</taxon>
        <taxon>Pseudomonadati</taxon>
        <taxon>Pseudomonadota</taxon>
        <taxon>Alphaproteobacteria</taxon>
        <taxon>Hyphomicrobiales</taxon>
        <taxon>Rhizobiaceae</taxon>
        <taxon>Rhizobium/Agrobacterium group</taxon>
        <taxon>Agrobacterium</taxon>
    </lineage>
</organism>
<dbReference type="EMBL" id="CP049207">
    <property type="protein sequence ID" value="QTG01974.1"/>
    <property type="molecule type" value="Genomic_DNA"/>
</dbReference>
<dbReference type="EMBL" id="JAAMCP010000009">
    <property type="protein sequence ID" value="NTF38115.1"/>
    <property type="molecule type" value="Genomic_DNA"/>
</dbReference>
<feature type="transmembrane region" description="Helical" evidence="6">
    <location>
        <begin position="173"/>
        <end position="200"/>
    </location>
</feature>
<evidence type="ECO:0000313" key="7">
    <source>
        <dbReference type="EMBL" id="NTF38115.1"/>
    </source>
</evidence>
<dbReference type="PIRSF" id="PIRSF035875">
    <property type="entry name" value="RNase_BN"/>
    <property type="match status" value="1"/>
</dbReference>
<protein>
    <submittedName>
        <fullName evidence="8">YihY/virulence factor BrkB family protein</fullName>
    </submittedName>
</protein>
<sequence>MYLAFRVRWVICVSGDNGDPKGSNEERGRLAKTPGEIPLRGYRDVFWRVFSQFFDDRVTLIAAGATYYLLLALFPALAALVSLYGVFSDPVTIAKHIAFLSTVLPPGAFDLIVSQLDGLSQQKNSTLSIGVITGFLVALWSANNGIKALFEAMNIAYGEKEKRGIIWLNLNSLVFTIGALVIAIALITAVGVIPAVLAYLWLDQWTEFLAKFARWPLLLLLVGCGITMLYRYGPSREQAKFQWLTWGAIFSTTLWVTASILFSFYLEKFADYNATYGTLGAVIGLMVWTWISVIILILGAEINAELEHQTTIDSTTGHPLPMGSRGAHVADTVGEVQE</sequence>
<feature type="transmembrane region" description="Helical" evidence="6">
    <location>
        <begin position="278"/>
        <end position="300"/>
    </location>
</feature>
<feature type="transmembrane region" description="Helical" evidence="6">
    <location>
        <begin position="125"/>
        <end position="142"/>
    </location>
</feature>
<keyword evidence="2" id="KW-1003">Cell membrane</keyword>
<evidence type="ECO:0000256" key="4">
    <source>
        <dbReference type="ARBA" id="ARBA00022989"/>
    </source>
</evidence>
<evidence type="ECO:0000256" key="6">
    <source>
        <dbReference type="SAM" id="Phobius"/>
    </source>
</evidence>
<keyword evidence="10" id="KW-1185">Reference proteome</keyword>
<gene>
    <name evidence="7" type="ORF">G6L72_15550</name>
    <name evidence="8" type="ORF">G6M88_16065</name>
</gene>
<evidence type="ECO:0000313" key="8">
    <source>
        <dbReference type="EMBL" id="QTG01974.1"/>
    </source>
</evidence>
<evidence type="ECO:0000256" key="5">
    <source>
        <dbReference type="ARBA" id="ARBA00023136"/>
    </source>
</evidence>
<evidence type="ECO:0000256" key="1">
    <source>
        <dbReference type="ARBA" id="ARBA00004651"/>
    </source>
</evidence>
<comment type="subcellular location">
    <subcellularLocation>
        <location evidence="1">Cell membrane</location>
        <topology evidence="1">Multi-pass membrane protein</topology>
    </subcellularLocation>
</comment>
<feature type="transmembrane region" description="Helical" evidence="6">
    <location>
        <begin position="212"/>
        <end position="232"/>
    </location>
</feature>
<dbReference type="AlphaFoldDB" id="A0AAE7UQT9"/>
<name>A0AAE7UQT9_9HYPH</name>
<keyword evidence="3 6" id="KW-0812">Transmembrane</keyword>
<feature type="transmembrane region" description="Helical" evidence="6">
    <location>
        <begin position="67"/>
        <end position="87"/>
    </location>
</feature>
<keyword evidence="4 6" id="KW-1133">Transmembrane helix</keyword>
<evidence type="ECO:0000313" key="10">
    <source>
        <dbReference type="Proteomes" id="UP000822331"/>
    </source>
</evidence>
<evidence type="ECO:0000256" key="3">
    <source>
        <dbReference type="ARBA" id="ARBA00022692"/>
    </source>
</evidence>
<dbReference type="KEGG" id="arui:G6M88_16065"/>
<dbReference type="InterPro" id="IPR017039">
    <property type="entry name" value="Virul_fac_BrkB"/>
</dbReference>
<evidence type="ECO:0000313" key="9">
    <source>
        <dbReference type="Proteomes" id="UP000663912"/>
    </source>
</evidence>
<reference evidence="8" key="2">
    <citation type="submission" date="2020-02" db="EMBL/GenBank/DDBJ databases">
        <title>Unexpected conservation and global transmission of agrobacterial virulence plasmids.</title>
        <authorList>
            <person name="Weisberg A.J."/>
            <person name="Davis E.W. II"/>
            <person name="Tabima J.R."/>
            <person name="Belcher M.S."/>
            <person name="Miller M."/>
            <person name="Kuo C.-H."/>
            <person name="Loper J.E."/>
            <person name="Grunwald N.J."/>
            <person name="Putnam M.L."/>
            <person name="Chang J.H."/>
        </authorList>
    </citation>
    <scope>NUCLEOTIDE SEQUENCE</scope>
    <source>
        <strain evidence="8">W2/73</strain>
    </source>
</reference>
<dbReference type="PANTHER" id="PTHR30213">
    <property type="entry name" value="INNER MEMBRANE PROTEIN YHJD"/>
    <property type="match status" value="1"/>
</dbReference>
<feature type="transmembrane region" description="Helical" evidence="6">
    <location>
        <begin position="244"/>
        <end position="266"/>
    </location>
</feature>
<dbReference type="Proteomes" id="UP000822331">
    <property type="component" value="Unassembled WGS sequence"/>
</dbReference>
<dbReference type="Pfam" id="PF03631">
    <property type="entry name" value="Virul_fac_BrkB"/>
    <property type="match status" value="1"/>
</dbReference>
<evidence type="ECO:0000256" key="2">
    <source>
        <dbReference type="ARBA" id="ARBA00022475"/>
    </source>
</evidence>
<dbReference type="PANTHER" id="PTHR30213:SF0">
    <property type="entry name" value="UPF0761 MEMBRANE PROTEIN YIHY"/>
    <property type="match status" value="1"/>
</dbReference>
<dbReference type="Proteomes" id="UP000663912">
    <property type="component" value="Chromosome 2"/>
</dbReference>
<reference evidence="7 10" key="1">
    <citation type="journal article" date="2020" name="Science">
        <title>Unexpected conservation and global transmission of agrobacterial virulence plasmids.</title>
        <authorList>
            <person name="Weisberg A.J."/>
            <person name="Davis E.W. 2nd"/>
            <person name="Tabima J."/>
            <person name="Belcher M.S."/>
            <person name="Miller M."/>
            <person name="Kuo C.H."/>
            <person name="Loper J.E."/>
            <person name="Grunwald N.J."/>
            <person name="Putnam M.L."/>
            <person name="Chang J.H."/>
        </authorList>
    </citation>
    <scope>NUCLEOTIDE SEQUENCE [LARGE SCALE GENOMIC DNA]</scope>
    <source>
        <strain evidence="7 10">A19/93</strain>
    </source>
</reference>
<proteinExistence type="predicted"/>
<keyword evidence="5 6" id="KW-0472">Membrane</keyword>
<dbReference type="NCBIfam" id="TIGR00765">
    <property type="entry name" value="yihY_not_rbn"/>
    <property type="match status" value="1"/>
</dbReference>
<accession>A0AAE7UQT9</accession>